<evidence type="ECO:0000313" key="2">
    <source>
        <dbReference type="EMBL" id="CAB4997960.1"/>
    </source>
</evidence>
<dbReference type="Pfam" id="PF13347">
    <property type="entry name" value="MFS_2"/>
    <property type="match status" value="1"/>
</dbReference>
<dbReference type="EMBL" id="CAFBPB010000019">
    <property type="protein sequence ID" value="CAB4997960.1"/>
    <property type="molecule type" value="Genomic_DNA"/>
</dbReference>
<accession>A0A6J7NWU8</accession>
<feature type="transmembrane region" description="Helical" evidence="1">
    <location>
        <begin position="176"/>
        <end position="195"/>
    </location>
</feature>
<dbReference type="Gene3D" id="1.20.1250.20">
    <property type="entry name" value="MFS general substrate transporter like domains"/>
    <property type="match status" value="1"/>
</dbReference>
<dbReference type="InterPro" id="IPR052528">
    <property type="entry name" value="Sugar_transport-like"/>
</dbReference>
<feature type="transmembrane region" description="Helical" evidence="1">
    <location>
        <begin position="21"/>
        <end position="41"/>
    </location>
</feature>
<reference evidence="2" key="1">
    <citation type="submission" date="2020-05" db="EMBL/GenBank/DDBJ databases">
        <authorList>
            <person name="Chiriac C."/>
            <person name="Salcher M."/>
            <person name="Ghai R."/>
            <person name="Kavagutti S V."/>
        </authorList>
    </citation>
    <scope>NUCLEOTIDE SEQUENCE</scope>
</reference>
<keyword evidence="1" id="KW-0472">Membrane</keyword>
<dbReference type="PANTHER" id="PTHR23526">
    <property type="entry name" value="INTEGRAL MEMBRANE TRANSPORT PROTEIN-RELATED"/>
    <property type="match status" value="1"/>
</dbReference>
<sequence>MGGQVSLSKISERNHNLMRMQALWGGAANGAWGIFAIPYLLRLNASITLISIYVALTSLGPLIIGPMAIAHLRSSDRQRNWMLVCGVISRTFFFMPTVALLFDHHRAEIATAMFCIGAMPTIVFGALWSPIPGIVVELEHQPRIINARTRIANGGALLANAVVGIGMIFLPFPYNYLAVFFFSGTIGFGEIFVISKVMLPDRSQMHTETFKENFDIKKILSERQFITFMIGICLIVTASSIAGPLQSVYFINEKGLSDRWMGVWAMVLSLGAVLGSLIWKRVQGRVGSYAILSWTMPIAATYFLFIVIAPNKEFILIATMFAGWMNAGTDVGTWLGLYRFGSEERRSMLINIYIGFALGIPFVAAFFIPAITDRFTLTEIFVVSFVIRFFAGLYFRIPRVYDLLKDEVPTKESSK</sequence>
<keyword evidence="1" id="KW-1133">Transmembrane helix</keyword>
<feature type="transmembrane region" description="Helical" evidence="1">
    <location>
        <begin position="350"/>
        <end position="371"/>
    </location>
</feature>
<keyword evidence="1" id="KW-0812">Transmembrane</keyword>
<feature type="transmembrane region" description="Helical" evidence="1">
    <location>
        <begin position="261"/>
        <end position="279"/>
    </location>
</feature>
<organism evidence="2">
    <name type="scientific">freshwater metagenome</name>
    <dbReference type="NCBI Taxonomy" id="449393"/>
    <lineage>
        <taxon>unclassified sequences</taxon>
        <taxon>metagenomes</taxon>
        <taxon>ecological metagenomes</taxon>
    </lineage>
</organism>
<feature type="transmembrane region" description="Helical" evidence="1">
    <location>
        <begin position="225"/>
        <end position="249"/>
    </location>
</feature>
<dbReference type="SUPFAM" id="SSF103473">
    <property type="entry name" value="MFS general substrate transporter"/>
    <property type="match status" value="1"/>
</dbReference>
<gene>
    <name evidence="2" type="ORF">UFOPK4049_00247</name>
</gene>
<feature type="transmembrane region" description="Helical" evidence="1">
    <location>
        <begin position="286"/>
        <end position="308"/>
    </location>
</feature>
<feature type="transmembrane region" description="Helical" evidence="1">
    <location>
        <begin position="81"/>
        <end position="102"/>
    </location>
</feature>
<proteinExistence type="predicted"/>
<feature type="transmembrane region" description="Helical" evidence="1">
    <location>
        <begin position="377"/>
        <end position="395"/>
    </location>
</feature>
<feature type="transmembrane region" description="Helical" evidence="1">
    <location>
        <begin position="108"/>
        <end position="131"/>
    </location>
</feature>
<feature type="transmembrane region" description="Helical" evidence="1">
    <location>
        <begin position="151"/>
        <end position="170"/>
    </location>
</feature>
<feature type="transmembrane region" description="Helical" evidence="1">
    <location>
        <begin position="47"/>
        <end position="69"/>
    </location>
</feature>
<protein>
    <submittedName>
        <fullName evidence="2">Unannotated protein</fullName>
    </submittedName>
</protein>
<evidence type="ECO:0000256" key="1">
    <source>
        <dbReference type="SAM" id="Phobius"/>
    </source>
</evidence>
<dbReference type="InterPro" id="IPR036259">
    <property type="entry name" value="MFS_trans_sf"/>
</dbReference>
<feature type="transmembrane region" description="Helical" evidence="1">
    <location>
        <begin position="314"/>
        <end position="338"/>
    </location>
</feature>
<name>A0A6J7NWU8_9ZZZZ</name>
<dbReference type="PANTHER" id="PTHR23526:SF2">
    <property type="entry name" value="MAJOR FACILITATOR SUPERFAMILY (MFS) PROFILE DOMAIN-CONTAINING PROTEIN"/>
    <property type="match status" value="1"/>
</dbReference>
<dbReference type="AlphaFoldDB" id="A0A6J7NWU8"/>